<comment type="caution">
    <text evidence="17">Lacks conserved residue(s) required for the propagation of feature annotation.</text>
</comment>
<feature type="binding site" description="covalent" evidence="18">
    <location>
        <position position="167"/>
    </location>
    <ligand>
        <name>heme c</name>
        <dbReference type="ChEBI" id="CHEBI:61717"/>
        <label>2</label>
    </ligand>
</feature>
<keyword evidence="10" id="KW-0677">Repeat</keyword>
<feature type="binding site" description="covalent" evidence="18">
    <location>
        <position position="73"/>
    </location>
    <ligand>
        <name>heme c</name>
        <dbReference type="ChEBI" id="CHEBI:61717"/>
        <label>1</label>
    </ligand>
</feature>
<evidence type="ECO:0000256" key="3">
    <source>
        <dbReference type="ARBA" id="ARBA00017819"/>
    </source>
</evidence>
<evidence type="ECO:0000256" key="7">
    <source>
        <dbReference type="ARBA" id="ARBA00022660"/>
    </source>
</evidence>
<keyword evidence="7 17" id="KW-0679">Respiratory chain</keyword>
<evidence type="ECO:0000256" key="21">
    <source>
        <dbReference type="SAM" id="SignalP"/>
    </source>
</evidence>
<keyword evidence="21" id="KW-0732">Signal</keyword>
<dbReference type="GO" id="GO:0020037">
    <property type="term" value="F:heme binding"/>
    <property type="evidence" value="ECO:0007669"/>
    <property type="project" value="UniProtKB-UniRule"/>
</dbReference>
<comment type="catalytic activity">
    <reaction evidence="16 17">
        <text>a quinol + 2 Fe(III)-[cytochrome c](out) = a quinone + 2 Fe(II)-[cytochrome c](out) + 2 H(+)(out)</text>
        <dbReference type="Rhea" id="RHEA:11484"/>
        <dbReference type="Rhea" id="RHEA-COMP:10350"/>
        <dbReference type="Rhea" id="RHEA-COMP:14399"/>
        <dbReference type="ChEBI" id="CHEBI:15378"/>
        <dbReference type="ChEBI" id="CHEBI:24646"/>
        <dbReference type="ChEBI" id="CHEBI:29033"/>
        <dbReference type="ChEBI" id="CHEBI:29034"/>
        <dbReference type="ChEBI" id="CHEBI:132124"/>
        <dbReference type="EC" id="7.1.1.8"/>
    </reaction>
</comment>
<dbReference type="Pfam" id="PF00034">
    <property type="entry name" value="Cytochrom_C"/>
    <property type="match status" value="1"/>
</dbReference>
<dbReference type="GO" id="GO:0008121">
    <property type="term" value="F:quinol-cytochrome-c reductase activity"/>
    <property type="evidence" value="ECO:0007669"/>
    <property type="project" value="UniProtKB-UniRule"/>
</dbReference>
<accession>A0A2U1TG54</accession>
<name>A0A2U1TG54_9MICO</name>
<dbReference type="AlphaFoldDB" id="A0A2U1TG54"/>
<evidence type="ECO:0000256" key="5">
    <source>
        <dbReference type="ARBA" id="ARBA00022475"/>
    </source>
</evidence>
<dbReference type="Proteomes" id="UP000244962">
    <property type="component" value="Unassembled WGS sequence"/>
</dbReference>
<protein>
    <recommendedName>
        <fullName evidence="3 17">Cytochrome bc1 complex cytochrome c subunit</fullName>
        <ecNumber evidence="2 17">7.1.1.8</ecNumber>
    </recommendedName>
</protein>
<feature type="binding site" description="covalent" evidence="18">
    <location>
        <position position="70"/>
    </location>
    <ligand>
        <name>heme c</name>
        <dbReference type="ChEBI" id="CHEBI:61717"/>
        <label>1</label>
    </ligand>
</feature>
<organism evidence="23 24">
    <name type="scientific">Mycetocola zhujimingii</name>
    <dbReference type="NCBI Taxonomy" id="2079792"/>
    <lineage>
        <taxon>Bacteria</taxon>
        <taxon>Bacillati</taxon>
        <taxon>Actinomycetota</taxon>
        <taxon>Actinomycetes</taxon>
        <taxon>Micrococcales</taxon>
        <taxon>Microbacteriaceae</taxon>
        <taxon>Mycetocola</taxon>
    </lineage>
</organism>
<keyword evidence="23" id="KW-0456">Lyase</keyword>
<keyword evidence="24" id="KW-1185">Reference proteome</keyword>
<evidence type="ECO:0000256" key="9">
    <source>
        <dbReference type="ARBA" id="ARBA00022723"/>
    </source>
</evidence>
<evidence type="ECO:0000256" key="19">
    <source>
        <dbReference type="PIRSR" id="PIRSR000007-51"/>
    </source>
</evidence>
<gene>
    <name evidence="23" type="ORF">DF223_00415</name>
</gene>
<dbReference type="GO" id="GO:0005886">
    <property type="term" value="C:plasma membrane"/>
    <property type="evidence" value="ECO:0007669"/>
    <property type="project" value="UniProtKB-SubCell"/>
</dbReference>
<keyword evidence="6 17" id="KW-0349">Heme</keyword>
<keyword evidence="8 17" id="KW-0812">Transmembrane</keyword>
<keyword evidence="5 17" id="KW-1003">Cell membrane</keyword>
<dbReference type="InterPro" id="IPR009056">
    <property type="entry name" value="Cyt_c-like_dom"/>
</dbReference>
<dbReference type="EC" id="7.1.1.8" evidence="2 17"/>
<proteinExistence type="predicted"/>
<keyword evidence="13 17" id="KW-1133">Transmembrane helix</keyword>
<evidence type="ECO:0000256" key="11">
    <source>
        <dbReference type="ARBA" id="ARBA00022967"/>
    </source>
</evidence>
<dbReference type="EMBL" id="QEFB01000001">
    <property type="protein sequence ID" value="PWC07864.1"/>
    <property type="molecule type" value="Genomic_DNA"/>
</dbReference>
<evidence type="ECO:0000256" key="2">
    <source>
        <dbReference type="ARBA" id="ARBA00012951"/>
    </source>
</evidence>
<dbReference type="PIRSF" id="PIRSF000007">
    <property type="entry name" value="Ubiq_cycred_cyc"/>
    <property type="match status" value="1"/>
</dbReference>
<evidence type="ECO:0000256" key="18">
    <source>
        <dbReference type="PIRSR" id="PIRSR000007-50"/>
    </source>
</evidence>
<comment type="PTM">
    <text evidence="18">Binds 2 heme c groups covalently per subunit.</text>
</comment>
<dbReference type="Gene3D" id="1.10.760.10">
    <property type="entry name" value="Cytochrome c-like domain"/>
    <property type="match status" value="2"/>
</dbReference>
<dbReference type="OrthoDB" id="9811281at2"/>
<feature type="domain" description="Cytochrome c" evidence="22">
    <location>
        <begin position="151"/>
        <end position="229"/>
    </location>
</feature>
<evidence type="ECO:0000256" key="17">
    <source>
        <dbReference type="PIRNR" id="PIRNR000007"/>
    </source>
</evidence>
<evidence type="ECO:0000256" key="13">
    <source>
        <dbReference type="ARBA" id="ARBA00022989"/>
    </source>
</evidence>
<evidence type="ECO:0000313" key="24">
    <source>
        <dbReference type="Proteomes" id="UP000244962"/>
    </source>
</evidence>
<feature type="binding site" description="axial binding residue" evidence="19">
    <location>
        <position position="74"/>
    </location>
    <ligand>
        <name>heme c</name>
        <dbReference type="ChEBI" id="CHEBI:61717"/>
        <label>1</label>
    </ligand>
    <ligandPart>
        <name>Fe</name>
        <dbReference type="ChEBI" id="CHEBI:18248"/>
    </ligandPart>
</feature>
<dbReference type="PANTHER" id="PTHR33751:SF13">
    <property type="entry name" value="CYTOCHROME BC1 COMPLEX CYTOCHROME C SUBUNIT"/>
    <property type="match status" value="1"/>
</dbReference>
<evidence type="ECO:0000256" key="12">
    <source>
        <dbReference type="ARBA" id="ARBA00022982"/>
    </source>
</evidence>
<evidence type="ECO:0000259" key="22">
    <source>
        <dbReference type="PROSITE" id="PS51007"/>
    </source>
</evidence>
<dbReference type="InterPro" id="IPR036909">
    <property type="entry name" value="Cyt_c-like_dom_sf"/>
</dbReference>
<comment type="subcellular location">
    <subcellularLocation>
        <location evidence="1 17">Cell membrane</location>
        <topology evidence="1 17">Multi-pass membrane protein</topology>
    </subcellularLocation>
</comment>
<dbReference type="Pfam" id="PF13442">
    <property type="entry name" value="Cytochrome_CBB3"/>
    <property type="match status" value="1"/>
</dbReference>
<evidence type="ECO:0000256" key="4">
    <source>
        <dbReference type="ARBA" id="ARBA00022448"/>
    </source>
</evidence>
<feature type="domain" description="Cytochrome c" evidence="22">
    <location>
        <begin position="57"/>
        <end position="136"/>
    </location>
</feature>
<evidence type="ECO:0000256" key="6">
    <source>
        <dbReference type="ARBA" id="ARBA00022617"/>
    </source>
</evidence>
<dbReference type="GO" id="GO:0005506">
    <property type="term" value="F:iron ion binding"/>
    <property type="evidence" value="ECO:0007669"/>
    <property type="project" value="UniProtKB-UniRule"/>
</dbReference>
<feature type="binding site" description="covalent" evidence="18">
    <location>
        <position position="164"/>
    </location>
    <ligand>
        <name>heme c</name>
        <dbReference type="ChEBI" id="CHEBI:61717"/>
        <label>2</label>
    </ligand>
</feature>
<dbReference type="GO" id="GO:0016829">
    <property type="term" value="F:lyase activity"/>
    <property type="evidence" value="ECO:0007669"/>
    <property type="project" value="UniProtKB-KW"/>
</dbReference>
<dbReference type="PANTHER" id="PTHR33751">
    <property type="entry name" value="CBB3-TYPE CYTOCHROME C OXIDASE SUBUNIT FIXP"/>
    <property type="match status" value="1"/>
</dbReference>
<sequence>MFRTHTSSPRKGRNTGRRSPLATTALIAAGLLFTGGAYAAFSTTTASAETSHAATAATVEEGKKLFDANCASCHGLALEGTDAAPSLIGVGAASVDFQVGTGRMPLQQQGPQAPQKPPQFTEEQTLALAKYVATTGPGPGIPDEDLLHGDGDAANGAELFRINCAMCHNVAGAGGALTEGKYAPPLTGVDPVYIYEAMVTGPQNMPVFNDANLTPEDKRDIITALKFTEENSTVGGNALGSLGPVAEGLFIWIFGLGTIVALTVWITARSN</sequence>
<evidence type="ECO:0000256" key="14">
    <source>
        <dbReference type="ARBA" id="ARBA00023004"/>
    </source>
</evidence>
<dbReference type="InterPro" id="IPR009152">
    <property type="entry name" value="bc1_cytC-su"/>
</dbReference>
<evidence type="ECO:0000256" key="10">
    <source>
        <dbReference type="ARBA" id="ARBA00022737"/>
    </source>
</evidence>
<keyword evidence="12 17" id="KW-0249">Electron transport</keyword>
<comment type="subunit">
    <text evidence="17">The cytochrome bc1 complex is composed of a cytochrome b (QcrB), the Rieske iron-sulfur protein (QcrA) and a diheme cytochrome c (QcrC) subunit.</text>
</comment>
<dbReference type="RefSeq" id="WP_108390898.1">
    <property type="nucleotide sequence ID" value="NZ_CP026949.1"/>
</dbReference>
<evidence type="ECO:0000313" key="23">
    <source>
        <dbReference type="EMBL" id="PWC07864.1"/>
    </source>
</evidence>
<dbReference type="PROSITE" id="PS51007">
    <property type="entry name" value="CYTC"/>
    <property type="match status" value="2"/>
</dbReference>
<keyword evidence="4 17" id="KW-0813">Transport</keyword>
<feature type="chain" id="PRO_5015464274" description="Cytochrome bc1 complex cytochrome c subunit" evidence="21">
    <location>
        <begin position="40"/>
        <end position="271"/>
    </location>
</feature>
<evidence type="ECO:0000256" key="16">
    <source>
        <dbReference type="ARBA" id="ARBA00029351"/>
    </source>
</evidence>
<comment type="caution">
    <text evidence="23">The sequence shown here is derived from an EMBL/GenBank/DDBJ whole genome shotgun (WGS) entry which is preliminary data.</text>
</comment>
<evidence type="ECO:0000256" key="8">
    <source>
        <dbReference type="ARBA" id="ARBA00022692"/>
    </source>
</evidence>
<dbReference type="PROSITE" id="PS51318">
    <property type="entry name" value="TAT"/>
    <property type="match status" value="1"/>
</dbReference>
<feature type="transmembrane region" description="Helical" evidence="17">
    <location>
        <begin position="249"/>
        <end position="268"/>
    </location>
</feature>
<keyword evidence="9 17" id="KW-0479">Metal-binding</keyword>
<reference evidence="24" key="1">
    <citation type="submission" date="2018-04" db="EMBL/GenBank/DDBJ databases">
        <authorList>
            <person name="Liu S."/>
            <person name="Wang Z."/>
            <person name="Li J."/>
        </authorList>
    </citation>
    <scope>NUCLEOTIDE SEQUENCE [LARGE SCALE GENOMIC DNA]</scope>
    <source>
        <strain evidence="24">622</strain>
    </source>
</reference>
<dbReference type="KEGG" id="myl:C3E77_06595"/>
<evidence type="ECO:0000256" key="15">
    <source>
        <dbReference type="ARBA" id="ARBA00023136"/>
    </source>
</evidence>
<dbReference type="InterPro" id="IPR050597">
    <property type="entry name" value="Cytochrome_c_Oxidase_Subunit"/>
</dbReference>
<feature type="region of interest" description="Disordered" evidence="20">
    <location>
        <begin position="1"/>
        <end position="20"/>
    </location>
</feature>
<evidence type="ECO:0000256" key="1">
    <source>
        <dbReference type="ARBA" id="ARBA00004651"/>
    </source>
</evidence>
<keyword evidence="14 17" id="KW-0408">Iron</keyword>
<evidence type="ECO:0000256" key="20">
    <source>
        <dbReference type="SAM" id="MobiDB-lite"/>
    </source>
</evidence>
<dbReference type="InterPro" id="IPR006311">
    <property type="entry name" value="TAT_signal"/>
</dbReference>
<keyword evidence="15 17" id="KW-0472">Membrane</keyword>
<keyword evidence="11 17" id="KW-1278">Translocase</keyword>
<dbReference type="SUPFAM" id="SSF46626">
    <property type="entry name" value="Cytochrome c"/>
    <property type="match status" value="2"/>
</dbReference>
<feature type="signal peptide" evidence="21">
    <location>
        <begin position="1"/>
        <end position="39"/>
    </location>
</feature>
<feature type="binding site" description="axial binding residue" evidence="19">
    <location>
        <position position="168"/>
    </location>
    <ligand>
        <name>heme c</name>
        <dbReference type="ChEBI" id="CHEBI:61717"/>
        <label>2</label>
    </ligand>
    <ligandPart>
        <name>Fe</name>
        <dbReference type="ChEBI" id="CHEBI:18248"/>
    </ligandPart>
</feature>